<organism evidence="2 3">
    <name type="scientific">Eiseniibacteriota bacterium</name>
    <dbReference type="NCBI Taxonomy" id="2212470"/>
    <lineage>
        <taxon>Bacteria</taxon>
        <taxon>Candidatus Eiseniibacteriota</taxon>
    </lineage>
</organism>
<name>A0A938BPK8_UNCEI</name>
<proteinExistence type="predicted"/>
<sequence>MDGLRGTYDGPPQQAPQVWQTYAEGTPNTLFFSTDPVTNEYWGRETINAERLSRGMAPKAAPWVEEASAAPYSLGVSDEEAMTVLRLDPAGAPGGEEDPDGIRRGGAFLLSAVPNPCRDAALIHMRLPAPGRARLTILDAGGRPVRTLGERRFAGGPGSLAWDGRDDRGRAVPAGTYFARLESAQGRDVLRIVRAR</sequence>
<dbReference type="EMBL" id="VGIY01000357">
    <property type="protein sequence ID" value="MBM3318438.1"/>
    <property type="molecule type" value="Genomic_DNA"/>
</dbReference>
<dbReference type="AlphaFoldDB" id="A0A938BPK8"/>
<evidence type="ECO:0000259" key="1">
    <source>
        <dbReference type="Pfam" id="PF13860"/>
    </source>
</evidence>
<evidence type="ECO:0000313" key="3">
    <source>
        <dbReference type="Proteomes" id="UP000748308"/>
    </source>
</evidence>
<feature type="domain" description="FlgD/Vpr Ig-like" evidence="1">
    <location>
        <begin position="132"/>
        <end position="184"/>
    </location>
</feature>
<dbReference type="InterPro" id="IPR025965">
    <property type="entry name" value="FlgD/Vpr_Ig-like"/>
</dbReference>
<reference evidence="2" key="1">
    <citation type="submission" date="2019-03" db="EMBL/GenBank/DDBJ databases">
        <title>Lake Tanganyika Metagenome-Assembled Genomes (MAGs).</title>
        <authorList>
            <person name="Tran P."/>
        </authorList>
    </citation>
    <scope>NUCLEOTIDE SEQUENCE</scope>
    <source>
        <strain evidence="2">M_DeepCast_400m_m2_100</strain>
    </source>
</reference>
<evidence type="ECO:0000313" key="2">
    <source>
        <dbReference type="EMBL" id="MBM3318438.1"/>
    </source>
</evidence>
<comment type="caution">
    <text evidence="2">The sequence shown here is derived from an EMBL/GenBank/DDBJ whole genome shotgun (WGS) entry which is preliminary data.</text>
</comment>
<protein>
    <recommendedName>
        <fullName evidence="1">FlgD/Vpr Ig-like domain-containing protein</fullName>
    </recommendedName>
</protein>
<dbReference type="Pfam" id="PF13860">
    <property type="entry name" value="FlgD_ig"/>
    <property type="match status" value="1"/>
</dbReference>
<dbReference type="Proteomes" id="UP000748308">
    <property type="component" value="Unassembled WGS sequence"/>
</dbReference>
<dbReference type="Gene3D" id="2.60.40.4070">
    <property type="match status" value="1"/>
</dbReference>
<accession>A0A938BPK8</accession>
<gene>
    <name evidence="2" type="ORF">FJY75_11360</name>
</gene>